<dbReference type="PANTHER" id="PTHR12526:SF630">
    <property type="entry name" value="GLYCOSYLTRANSFERASE"/>
    <property type="match status" value="1"/>
</dbReference>
<sequence length="391" mass="45313">MPYPPRDGGSVVTLNYAKAFAKLGHDVTILAMQTYKRKFNIENIPNDLKKAITFYAEYVDTKIKPIPFVVNLFSKKSYHIWRYGSSRKFAKKLIEILKSKKFDIVQLEGLYLDPYLELIRKHSNAKVVMRAHNVEHEILEKYAKFERSLLKRVWLEIQAKRLKKYEMNRLKLYDAIVPISNKDAEKLSRVRIPLFVSDGVIDLDDKGVDISSIEFPSLFYIGALDWFPNQQGLEWFFENVWDEIILKKPDLKFYLAGRNPDAWDFIKRKKLKNVITLGEVEDAYEFMKSKSIMIVPLFAGSGIRVKIIEAMALGKVVISTSIGAEGIECEDGENILIANTKEEFVERILRCVDNFELCKNIGEKASKLARKRYNVGEKAEELIEFYEAIKK</sequence>
<dbReference type="RefSeq" id="WP_140945908.1">
    <property type="nucleotide sequence ID" value="NZ_FAOO01000026.1"/>
</dbReference>
<reference evidence="3" key="1">
    <citation type="submission" date="2015-11" db="EMBL/GenBank/DDBJ databases">
        <authorList>
            <person name="Varghese N."/>
        </authorList>
    </citation>
    <scope>NUCLEOTIDE SEQUENCE [LARGE SCALE GENOMIC DNA]</scope>
</reference>
<keyword evidence="2" id="KW-0808">Transferase</keyword>
<evidence type="ECO:0000313" key="2">
    <source>
        <dbReference type="EMBL" id="CUU08906.1"/>
    </source>
</evidence>
<feature type="domain" description="Glycosyltransferase subfamily 4-like N-terminal" evidence="1">
    <location>
        <begin position="7"/>
        <end position="193"/>
    </location>
</feature>
<gene>
    <name evidence="2" type="ORF">JGI1_02206</name>
</gene>
<dbReference type="InterPro" id="IPR028098">
    <property type="entry name" value="Glyco_trans_4-like_N"/>
</dbReference>
<dbReference type="Proteomes" id="UP000320623">
    <property type="component" value="Unassembled WGS sequence"/>
</dbReference>
<dbReference type="CDD" id="cd03801">
    <property type="entry name" value="GT4_PimA-like"/>
    <property type="match status" value="1"/>
</dbReference>
<keyword evidence="3" id="KW-1185">Reference proteome</keyword>
<accession>A0A0S4NCN6</accession>
<evidence type="ECO:0000259" key="1">
    <source>
        <dbReference type="Pfam" id="PF13439"/>
    </source>
</evidence>
<dbReference type="GO" id="GO:0016757">
    <property type="term" value="F:glycosyltransferase activity"/>
    <property type="evidence" value="ECO:0007669"/>
    <property type="project" value="UniProtKB-ARBA"/>
</dbReference>
<protein>
    <submittedName>
        <fullName evidence="2">Glycosyltransferase involved in cell wall bisynthesis</fullName>
    </submittedName>
</protein>
<dbReference type="Gene3D" id="3.40.50.2000">
    <property type="entry name" value="Glycogen Phosphorylase B"/>
    <property type="match status" value="2"/>
</dbReference>
<dbReference type="AlphaFoldDB" id="A0A0S4NCN6"/>
<organism evidence="2 3">
    <name type="scientific">Candidatus Thermokryptus mobilis</name>
    <dbReference type="NCBI Taxonomy" id="1643428"/>
    <lineage>
        <taxon>Bacteria</taxon>
        <taxon>Pseudomonadati</taxon>
        <taxon>Candidatus Kryptoniota</taxon>
        <taxon>Candidatus Thermokryptus</taxon>
    </lineage>
</organism>
<dbReference type="OrthoDB" id="9807209at2"/>
<dbReference type="EMBL" id="FAOO01000026">
    <property type="protein sequence ID" value="CUU08906.1"/>
    <property type="molecule type" value="Genomic_DNA"/>
</dbReference>
<dbReference type="PANTHER" id="PTHR12526">
    <property type="entry name" value="GLYCOSYLTRANSFERASE"/>
    <property type="match status" value="1"/>
</dbReference>
<dbReference type="Pfam" id="PF13692">
    <property type="entry name" value="Glyco_trans_1_4"/>
    <property type="match status" value="1"/>
</dbReference>
<proteinExistence type="predicted"/>
<dbReference type="STRING" id="1643428.GCA_001442855_02158"/>
<evidence type="ECO:0000313" key="3">
    <source>
        <dbReference type="Proteomes" id="UP000320623"/>
    </source>
</evidence>
<dbReference type="Pfam" id="PF13439">
    <property type="entry name" value="Glyco_transf_4"/>
    <property type="match status" value="1"/>
</dbReference>
<name>A0A0S4NCN6_9BACT</name>
<dbReference type="SUPFAM" id="SSF53756">
    <property type="entry name" value="UDP-Glycosyltransferase/glycogen phosphorylase"/>
    <property type="match status" value="1"/>
</dbReference>